<sequence>MYQTQTEMTLDEVLTDPLIRAVMRADGVQMAEFKSQMQAAASAIRQKQAARASSRQTSSRAAAFRQPEGSFAEEGLFAGRKRRLLAMIQPPGGANDALCVGCH</sequence>
<dbReference type="OrthoDB" id="7365361at2"/>
<name>A0A657LUC7_9HYPH</name>
<evidence type="ECO:0000313" key="1">
    <source>
        <dbReference type="EMBL" id="OJF94938.1"/>
    </source>
</evidence>
<evidence type="ECO:0000313" key="2">
    <source>
        <dbReference type="Proteomes" id="UP000182661"/>
    </source>
</evidence>
<keyword evidence="2" id="KW-1185">Reference proteome</keyword>
<dbReference type="EMBL" id="LSRP01000096">
    <property type="protein sequence ID" value="OJF94938.1"/>
    <property type="molecule type" value="Genomic_DNA"/>
</dbReference>
<gene>
    <name evidence="1" type="ORF">AX760_03640</name>
</gene>
<proteinExistence type="predicted"/>
<dbReference type="AlphaFoldDB" id="A0A657LUC7"/>
<dbReference type="RefSeq" id="WP_071833840.1">
    <property type="nucleotide sequence ID" value="NZ_LSRP01000096.1"/>
</dbReference>
<comment type="caution">
    <text evidence="1">The sequence shown here is derived from an EMBL/GenBank/DDBJ whole genome shotgun (WGS) entry which is preliminary data.</text>
</comment>
<accession>A0A657LUC7</accession>
<reference evidence="1 2" key="1">
    <citation type="submission" date="2016-02" db="EMBL/GenBank/DDBJ databases">
        <title>Genome sequencing of a beta-galactosidase producing bacteria Rhizobium sp. 59.</title>
        <authorList>
            <person name="Wang D."/>
            <person name="Kot W."/>
            <person name="Qin Y."/>
            <person name="Hansen L."/>
            <person name="Naqvi K."/>
            <person name="Rensing C."/>
        </authorList>
    </citation>
    <scope>NUCLEOTIDE SEQUENCE [LARGE SCALE GENOMIC DNA]</scope>
    <source>
        <strain evidence="1 2">59</strain>
    </source>
</reference>
<protein>
    <submittedName>
        <fullName evidence="1">Uncharacterized protein</fullName>
    </submittedName>
</protein>
<organism evidence="1 2">
    <name type="scientific">Pararhizobium antarcticum</name>
    <dbReference type="NCBI Taxonomy" id="1798805"/>
    <lineage>
        <taxon>Bacteria</taxon>
        <taxon>Pseudomonadati</taxon>
        <taxon>Pseudomonadota</taxon>
        <taxon>Alphaproteobacteria</taxon>
        <taxon>Hyphomicrobiales</taxon>
        <taxon>Rhizobiaceae</taxon>
        <taxon>Rhizobium/Agrobacterium group</taxon>
        <taxon>Pararhizobium</taxon>
    </lineage>
</organism>
<dbReference type="Proteomes" id="UP000182661">
    <property type="component" value="Unassembled WGS sequence"/>
</dbReference>